<keyword evidence="5" id="KW-1185">Reference proteome</keyword>
<evidence type="ECO:0000256" key="1">
    <source>
        <dbReference type="ARBA" id="ARBA00008635"/>
    </source>
</evidence>
<dbReference type="EMBL" id="FOOG01000043">
    <property type="protein sequence ID" value="SFG44349.1"/>
    <property type="molecule type" value="Genomic_DNA"/>
</dbReference>
<feature type="binding site" evidence="3">
    <location>
        <position position="125"/>
    </location>
    <ligand>
        <name>a divalent metal cation</name>
        <dbReference type="ChEBI" id="CHEBI:60240"/>
    </ligand>
</feature>
<sequence length="151" mass="17295">MSKVEQFINSLAPHRGALNDLIEMIDEKNYTFKPTPTSMETDKLVNHTLKTTYTFARLAAKQSPEDLFPEGDDTPLAERARVYTDETYSSIKQLEEEDLDELIDVKKMFGSEIPAGKLLEMAKDHEIHHKGQLFVYVREMGNTDLPSFVKK</sequence>
<reference evidence="5" key="1">
    <citation type="submission" date="2016-10" db="EMBL/GenBank/DDBJ databases">
        <authorList>
            <person name="Varghese N."/>
            <person name="Submissions S."/>
        </authorList>
    </citation>
    <scope>NUCLEOTIDE SEQUENCE [LARGE SCALE GENOMIC DNA]</scope>
    <source>
        <strain evidence="5">FP5</strain>
    </source>
</reference>
<dbReference type="Gene3D" id="1.20.120.450">
    <property type="entry name" value="dinb family like domain"/>
    <property type="match status" value="1"/>
</dbReference>
<dbReference type="Pfam" id="PF05163">
    <property type="entry name" value="DinB"/>
    <property type="match status" value="1"/>
</dbReference>
<comment type="similarity">
    <text evidence="1">Belongs to the DinB family.</text>
</comment>
<dbReference type="SUPFAM" id="SSF109854">
    <property type="entry name" value="DinB/YfiT-like putative metalloenzymes"/>
    <property type="match status" value="1"/>
</dbReference>
<name>A0A1I2RXV4_9BACI</name>
<dbReference type="OrthoDB" id="119432at2"/>
<feature type="binding site" evidence="3">
    <location>
        <position position="47"/>
    </location>
    <ligand>
        <name>a divalent metal cation</name>
        <dbReference type="ChEBI" id="CHEBI:60240"/>
    </ligand>
</feature>
<evidence type="ECO:0000256" key="3">
    <source>
        <dbReference type="PIRSR" id="PIRSR607837-1"/>
    </source>
</evidence>
<dbReference type="InterPro" id="IPR034660">
    <property type="entry name" value="DinB/YfiT-like"/>
</dbReference>
<dbReference type="RefSeq" id="WP_089753956.1">
    <property type="nucleotide sequence ID" value="NZ_FOOG01000043.1"/>
</dbReference>
<dbReference type="Proteomes" id="UP000198897">
    <property type="component" value="Unassembled WGS sequence"/>
</dbReference>
<dbReference type="InterPro" id="IPR007837">
    <property type="entry name" value="DinB"/>
</dbReference>
<keyword evidence="2 3" id="KW-0479">Metal-binding</keyword>
<protein>
    <submittedName>
        <fullName evidence="4">Uncharacterized damage-inducible protein DinB (Forms a four-helix bundle)</fullName>
    </submittedName>
</protein>
<dbReference type="GO" id="GO:0046872">
    <property type="term" value="F:metal ion binding"/>
    <property type="evidence" value="ECO:0007669"/>
    <property type="project" value="UniProtKB-KW"/>
</dbReference>
<organism evidence="4 5">
    <name type="scientific">Halobacillus alkaliphilus</name>
    <dbReference type="NCBI Taxonomy" id="396056"/>
    <lineage>
        <taxon>Bacteria</taxon>
        <taxon>Bacillati</taxon>
        <taxon>Bacillota</taxon>
        <taxon>Bacilli</taxon>
        <taxon>Bacillales</taxon>
        <taxon>Bacillaceae</taxon>
        <taxon>Halobacillus</taxon>
    </lineage>
</organism>
<evidence type="ECO:0000313" key="5">
    <source>
        <dbReference type="Proteomes" id="UP000198897"/>
    </source>
</evidence>
<feature type="binding site" evidence="3">
    <location>
        <position position="129"/>
    </location>
    <ligand>
        <name>a divalent metal cation</name>
        <dbReference type="ChEBI" id="CHEBI:60240"/>
    </ligand>
</feature>
<evidence type="ECO:0000313" key="4">
    <source>
        <dbReference type="EMBL" id="SFG44349.1"/>
    </source>
</evidence>
<dbReference type="AlphaFoldDB" id="A0A1I2RXV4"/>
<accession>A0A1I2RXV4</accession>
<evidence type="ECO:0000256" key="2">
    <source>
        <dbReference type="ARBA" id="ARBA00022723"/>
    </source>
</evidence>
<gene>
    <name evidence="4" type="ORF">SAMN05216353_14339</name>
</gene>
<proteinExistence type="inferred from homology"/>